<protein>
    <recommendedName>
        <fullName evidence="11 12">ATP synthase subunit a</fullName>
    </recommendedName>
    <alternativeName>
        <fullName evidence="11">ATP synthase F0 sector subunit a</fullName>
    </alternativeName>
    <alternativeName>
        <fullName evidence="11">F-ATPase subunit 6</fullName>
    </alternativeName>
</protein>
<dbReference type="Pfam" id="PF00119">
    <property type="entry name" value="ATP-synt_A"/>
    <property type="match status" value="1"/>
</dbReference>
<dbReference type="InterPro" id="IPR000568">
    <property type="entry name" value="ATP_synth_F0_asu"/>
</dbReference>
<comment type="function">
    <text evidence="11 12">Key component of the proton channel; it plays a direct role in the translocation of protons across the membrane.</text>
</comment>
<evidence type="ECO:0000256" key="3">
    <source>
        <dbReference type="ARBA" id="ARBA00022448"/>
    </source>
</evidence>
<dbReference type="InterPro" id="IPR023011">
    <property type="entry name" value="ATP_synth_F0_asu_AS"/>
</dbReference>
<keyword evidence="14" id="KW-1185">Reference proteome</keyword>
<accession>S2W0R9</accession>
<keyword evidence="10 11" id="KW-0066">ATP synthesis</keyword>
<dbReference type="EMBL" id="AGZR01000008">
    <property type="protein sequence ID" value="EPD32696.1"/>
    <property type="molecule type" value="Genomic_DNA"/>
</dbReference>
<dbReference type="Gene3D" id="1.20.120.220">
    <property type="entry name" value="ATP synthase, F0 complex, subunit A"/>
    <property type="match status" value="1"/>
</dbReference>
<dbReference type="RefSeq" id="WP_016456223.1">
    <property type="nucleotide sequence ID" value="NZ_KE150269.1"/>
</dbReference>
<dbReference type="Proteomes" id="UP000014417">
    <property type="component" value="Unassembled WGS sequence"/>
</dbReference>
<comment type="caution">
    <text evidence="13">The sequence shown here is derived from an EMBL/GenBank/DDBJ whole genome shotgun (WGS) entry which is preliminary data.</text>
</comment>
<dbReference type="GO" id="GO:0046933">
    <property type="term" value="F:proton-transporting ATP synthase activity, rotational mechanism"/>
    <property type="evidence" value="ECO:0007669"/>
    <property type="project" value="UniProtKB-UniRule"/>
</dbReference>
<evidence type="ECO:0000313" key="14">
    <source>
        <dbReference type="Proteomes" id="UP000014417"/>
    </source>
</evidence>
<evidence type="ECO:0000256" key="7">
    <source>
        <dbReference type="ARBA" id="ARBA00022989"/>
    </source>
</evidence>
<dbReference type="SUPFAM" id="SSF81336">
    <property type="entry name" value="F1F0 ATP synthase subunit A"/>
    <property type="match status" value="1"/>
</dbReference>
<dbReference type="PROSITE" id="PS00449">
    <property type="entry name" value="ATPASE_A"/>
    <property type="match status" value="1"/>
</dbReference>
<dbReference type="InterPro" id="IPR045083">
    <property type="entry name" value="ATP_synth_F0_asu_bact/mt"/>
</dbReference>
<dbReference type="PRINTS" id="PR00123">
    <property type="entry name" value="ATPASEA"/>
</dbReference>
<feature type="transmembrane region" description="Helical" evidence="11">
    <location>
        <begin position="93"/>
        <end position="118"/>
    </location>
</feature>
<dbReference type="PATRIC" id="fig|883161.3.peg.1388"/>
<evidence type="ECO:0000256" key="4">
    <source>
        <dbReference type="ARBA" id="ARBA00022547"/>
    </source>
</evidence>
<dbReference type="GO" id="GO:0005886">
    <property type="term" value="C:plasma membrane"/>
    <property type="evidence" value="ECO:0007669"/>
    <property type="project" value="UniProtKB-SubCell"/>
</dbReference>
<keyword evidence="3 11" id="KW-0813">Transport</keyword>
<evidence type="ECO:0000256" key="12">
    <source>
        <dbReference type="RuleBase" id="RU000483"/>
    </source>
</evidence>
<feature type="transmembrane region" description="Helical" evidence="11">
    <location>
        <begin position="184"/>
        <end position="210"/>
    </location>
</feature>
<feature type="transmembrane region" description="Helical" evidence="11">
    <location>
        <begin position="222"/>
        <end position="255"/>
    </location>
</feature>
<name>S2W0R9_9ACTN</name>
<evidence type="ECO:0000256" key="11">
    <source>
        <dbReference type="HAMAP-Rule" id="MF_01393"/>
    </source>
</evidence>
<evidence type="ECO:0000256" key="10">
    <source>
        <dbReference type="ARBA" id="ARBA00023310"/>
    </source>
</evidence>
<dbReference type="HAMAP" id="MF_01393">
    <property type="entry name" value="ATP_synth_a_bact"/>
    <property type="match status" value="1"/>
</dbReference>
<evidence type="ECO:0000256" key="8">
    <source>
        <dbReference type="ARBA" id="ARBA00023065"/>
    </source>
</evidence>
<dbReference type="NCBIfam" id="TIGR01131">
    <property type="entry name" value="ATP_synt_6_or_A"/>
    <property type="match status" value="1"/>
</dbReference>
<dbReference type="OrthoDB" id="9809130at2"/>
<feature type="transmembrane region" description="Helical" evidence="11">
    <location>
        <begin position="124"/>
        <end position="143"/>
    </location>
</feature>
<feature type="transmembrane region" description="Helical" evidence="11">
    <location>
        <begin position="155"/>
        <end position="178"/>
    </location>
</feature>
<organism evidence="13 14">
    <name type="scientific">Propionimicrobium lymphophilum ACS-093-V-SCH5</name>
    <dbReference type="NCBI Taxonomy" id="883161"/>
    <lineage>
        <taxon>Bacteria</taxon>
        <taxon>Bacillati</taxon>
        <taxon>Actinomycetota</taxon>
        <taxon>Actinomycetes</taxon>
        <taxon>Propionibacteriales</taxon>
        <taxon>Propionibacteriaceae</taxon>
        <taxon>Propionimicrobium</taxon>
    </lineage>
</organism>
<keyword evidence="7 11" id="KW-1133">Transmembrane helix</keyword>
<dbReference type="PANTHER" id="PTHR11410">
    <property type="entry name" value="ATP SYNTHASE SUBUNIT A"/>
    <property type="match status" value="1"/>
</dbReference>
<comment type="similarity">
    <text evidence="2 11 12">Belongs to the ATPase A chain family.</text>
</comment>
<evidence type="ECO:0000256" key="2">
    <source>
        <dbReference type="ARBA" id="ARBA00006810"/>
    </source>
</evidence>
<keyword evidence="9 11" id="KW-0472">Membrane</keyword>
<evidence type="ECO:0000313" key="13">
    <source>
        <dbReference type="EMBL" id="EPD32696.1"/>
    </source>
</evidence>
<dbReference type="HOGENOM" id="CLU_041018_0_1_11"/>
<dbReference type="PANTHER" id="PTHR11410:SF0">
    <property type="entry name" value="ATP SYNTHASE SUBUNIT A"/>
    <property type="match status" value="1"/>
</dbReference>
<keyword evidence="5 11" id="KW-0812">Transmembrane</keyword>
<dbReference type="GO" id="GO:0045259">
    <property type="term" value="C:proton-transporting ATP synthase complex"/>
    <property type="evidence" value="ECO:0007669"/>
    <property type="project" value="UniProtKB-KW"/>
</dbReference>
<keyword evidence="11" id="KW-1003">Cell membrane</keyword>
<dbReference type="STRING" id="883161.HMPREF9306_01395"/>
<reference evidence="13 14" key="1">
    <citation type="submission" date="2013-04" db="EMBL/GenBank/DDBJ databases">
        <title>The Genome Sequence of Propionimicrobium lymphophilum ACS-093-V-SCH5.</title>
        <authorList>
            <consortium name="The Broad Institute Genomics Platform"/>
            <person name="Earl A."/>
            <person name="Ward D."/>
            <person name="Feldgarden M."/>
            <person name="Gevers D."/>
            <person name="Saerens B."/>
            <person name="Vaneechoutte M."/>
            <person name="Walker B."/>
            <person name="Young S."/>
            <person name="Zeng Q."/>
            <person name="Gargeya S."/>
            <person name="Fitzgerald M."/>
            <person name="Haas B."/>
            <person name="Abouelleil A."/>
            <person name="Allen A.W."/>
            <person name="Alvarado L."/>
            <person name="Arachchi H.M."/>
            <person name="Berlin A.M."/>
            <person name="Chapman S.B."/>
            <person name="Gainer-Dewar J."/>
            <person name="Goldberg J."/>
            <person name="Griggs A."/>
            <person name="Gujja S."/>
            <person name="Hansen M."/>
            <person name="Howarth C."/>
            <person name="Imamovic A."/>
            <person name="Ireland A."/>
            <person name="Larimer J."/>
            <person name="McCowan C."/>
            <person name="Murphy C."/>
            <person name="Pearson M."/>
            <person name="Poon T.W."/>
            <person name="Priest M."/>
            <person name="Roberts A."/>
            <person name="Saif S."/>
            <person name="Shea T."/>
            <person name="Sisk P."/>
            <person name="Sykes S."/>
            <person name="Wortman J."/>
            <person name="Nusbaum C."/>
            <person name="Birren B."/>
        </authorList>
    </citation>
    <scope>NUCLEOTIDE SEQUENCE [LARGE SCALE GENOMIC DNA]</scope>
    <source>
        <strain evidence="13 14">ACS-093-V-SCH5</strain>
    </source>
</reference>
<evidence type="ECO:0000256" key="9">
    <source>
        <dbReference type="ARBA" id="ARBA00023136"/>
    </source>
</evidence>
<dbReference type="InterPro" id="IPR035908">
    <property type="entry name" value="F0_ATP_A_sf"/>
</dbReference>
<dbReference type="CDD" id="cd00310">
    <property type="entry name" value="ATP-synt_Fo_a_6"/>
    <property type="match status" value="1"/>
</dbReference>
<comment type="subcellular location">
    <subcellularLocation>
        <location evidence="11 12">Cell membrane</location>
        <topology evidence="11 12">Multi-pass membrane protein</topology>
    </subcellularLocation>
    <subcellularLocation>
        <location evidence="1">Membrane</location>
        <topology evidence="1">Multi-pass membrane protein</topology>
    </subcellularLocation>
</comment>
<dbReference type="AlphaFoldDB" id="S2W0R9"/>
<feature type="transmembrane region" description="Helical" evidence="11">
    <location>
        <begin position="38"/>
        <end position="55"/>
    </location>
</feature>
<keyword evidence="4 11" id="KW-0138">CF(0)</keyword>
<evidence type="ECO:0000256" key="1">
    <source>
        <dbReference type="ARBA" id="ARBA00004141"/>
    </source>
</evidence>
<sequence length="263" mass="29662">MSIFMQLPLPAQGEFKTPGSDDFKFDGLFGIDWLNKPMLQIFIAAVLVFLFWGLSSRNLKIVPGKGQFFAESVYNYIRNGVGRDIMGPDFRRYIGLLVGIFTFILLNNWFGEFFFFMFPTFSNIGYVWGVVAFIFIAYVGAGFKQHGIGYLKKALIPEGVPWFLAFIIVPIEFISNFVTRPLTLAVRLFANMFAGHLAVMVFTLGGAFLLTYSGNIAYNFAGFFSIVFSLVMMCLELFIGYLQAYIFTILAAQYISSSVSETH</sequence>
<keyword evidence="6 11" id="KW-0375">Hydrogen ion transport</keyword>
<proteinExistence type="inferred from homology"/>
<keyword evidence="8 11" id="KW-0406">Ion transport</keyword>
<evidence type="ECO:0000256" key="6">
    <source>
        <dbReference type="ARBA" id="ARBA00022781"/>
    </source>
</evidence>
<gene>
    <name evidence="11" type="primary">atpB</name>
    <name evidence="13" type="ORF">HMPREF9306_01395</name>
</gene>
<evidence type="ECO:0000256" key="5">
    <source>
        <dbReference type="ARBA" id="ARBA00022692"/>
    </source>
</evidence>